<accession>A0ABZ2AA70</accession>
<gene>
    <name evidence="5" type="ORF">OG442_30765</name>
</gene>
<dbReference type="InterPro" id="IPR008278">
    <property type="entry name" value="4-PPantetheinyl_Trfase_dom"/>
</dbReference>
<name>A0ABZ2AA70_STRNV</name>
<evidence type="ECO:0000256" key="1">
    <source>
        <dbReference type="ARBA" id="ARBA00010990"/>
    </source>
</evidence>
<feature type="domain" description="4'-phosphopantetheinyl transferase" evidence="4">
    <location>
        <begin position="140"/>
        <end position="220"/>
    </location>
</feature>
<dbReference type="Proteomes" id="UP001432209">
    <property type="component" value="Chromosome"/>
</dbReference>
<evidence type="ECO:0000256" key="2">
    <source>
        <dbReference type="ARBA" id="ARBA00022679"/>
    </source>
</evidence>
<organism evidence="5 6">
    <name type="scientific">Streptomyces niveus</name>
    <name type="common">Streptomyces spheroides</name>
    <dbReference type="NCBI Taxonomy" id="193462"/>
    <lineage>
        <taxon>Bacteria</taxon>
        <taxon>Bacillati</taxon>
        <taxon>Actinomycetota</taxon>
        <taxon>Actinomycetes</taxon>
        <taxon>Kitasatosporales</taxon>
        <taxon>Streptomycetaceae</taxon>
        <taxon>Streptomyces</taxon>
    </lineage>
</organism>
<protein>
    <submittedName>
        <fullName evidence="5">4'-phosphopantetheinyl transferase superfamily protein</fullName>
    </submittedName>
</protein>
<sequence>MTAPGRPTPGPTLGAPIVIPGPSADWSRVRTELDRHGAAVLCARQDDVRQEEGGARLRALLGHDWERYQELTHRRIRTRFAASRVLLKFAAAAALGVPPESVELGYGLGGRPCLRGYDGLHISLSHTDDLLLVGLATDGAIGVDAERGDRVLYGTGLVRHMCTPYEAERIEAMPVAERNPAMLRLWTLKEAYSKAVGLGMKLGFTDFGFTPDRPPTDVLRPDGTPGTVGAWGFHTLSYAGRYTLGVAVGDDGFGRTTDLAAATALDPGIVDALLAAQGEQEREAPARRRGWAPPGTGEISRRPLGRP</sequence>
<dbReference type="Gene3D" id="3.90.470.20">
    <property type="entry name" value="4'-phosphopantetheinyl transferase domain"/>
    <property type="match status" value="2"/>
</dbReference>
<comment type="similarity">
    <text evidence="1">Belongs to the P-Pant transferase superfamily. Gsp/Sfp/HetI/AcpT family.</text>
</comment>
<proteinExistence type="inferred from homology"/>
<evidence type="ECO:0000313" key="5">
    <source>
        <dbReference type="EMBL" id="WUX55556.1"/>
    </source>
</evidence>
<dbReference type="PANTHER" id="PTHR12215:SF10">
    <property type="entry name" value="L-AMINOADIPATE-SEMIALDEHYDE DEHYDROGENASE-PHOSPHOPANTETHEINYL TRANSFERASE"/>
    <property type="match status" value="1"/>
</dbReference>
<keyword evidence="6" id="KW-1185">Reference proteome</keyword>
<evidence type="ECO:0000259" key="4">
    <source>
        <dbReference type="Pfam" id="PF01648"/>
    </source>
</evidence>
<feature type="region of interest" description="Disordered" evidence="3">
    <location>
        <begin position="277"/>
        <end position="307"/>
    </location>
</feature>
<dbReference type="InterPro" id="IPR050559">
    <property type="entry name" value="P-Pant_transferase_sf"/>
</dbReference>
<evidence type="ECO:0000313" key="6">
    <source>
        <dbReference type="Proteomes" id="UP001432209"/>
    </source>
</evidence>
<dbReference type="Pfam" id="PF01648">
    <property type="entry name" value="ACPS"/>
    <property type="match status" value="1"/>
</dbReference>
<dbReference type="EMBL" id="CP109495">
    <property type="protein sequence ID" value="WUX55556.1"/>
    <property type="molecule type" value="Genomic_DNA"/>
</dbReference>
<dbReference type="GO" id="GO:0016740">
    <property type="term" value="F:transferase activity"/>
    <property type="evidence" value="ECO:0007669"/>
    <property type="project" value="UniProtKB-KW"/>
</dbReference>
<reference evidence="5" key="1">
    <citation type="submission" date="2022-10" db="EMBL/GenBank/DDBJ databases">
        <title>The complete genomes of actinobacterial strains from the NBC collection.</title>
        <authorList>
            <person name="Joergensen T.S."/>
            <person name="Alvarez Arevalo M."/>
            <person name="Sterndorff E.B."/>
            <person name="Faurdal D."/>
            <person name="Vuksanovic O."/>
            <person name="Mourched A.-S."/>
            <person name="Charusanti P."/>
            <person name="Shaw S."/>
            <person name="Blin K."/>
            <person name="Weber T."/>
        </authorList>
    </citation>
    <scope>NUCLEOTIDE SEQUENCE</scope>
    <source>
        <strain evidence="5">NBC_01432</strain>
    </source>
</reference>
<keyword evidence="2 5" id="KW-0808">Transferase</keyword>
<dbReference type="InterPro" id="IPR037143">
    <property type="entry name" value="4-PPantetheinyl_Trfase_dom_sf"/>
</dbReference>
<evidence type="ECO:0000256" key="3">
    <source>
        <dbReference type="SAM" id="MobiDB-lite"/>
    </source>
</evidence>
<dbReference type="PANTHER" id="PTHR12215">
    <property type="entry name" value="PHOSPHOPANTETHEINE TRANSFERASE"/>
    <property type="match status" value="1"/>
</dbReference>
<dbReference type="RefSeq" id="WP_329079482.1">
    <property type="nucleotide sequence ID" value="NZ_CP109495.1"/>
</dbReference>
<dbReference type="SUPFAM" id="SSF56214">
    <property type="entry name" value="4'-phosphopantetheinyl transferase"/>
    <property type="match status" value="2"/>
</dbReference>